<accession>A0ABY7WG02</accession>
<evidence type="ECO:0008006" key="3">
    <source>
        <dbReference type="Google" id="ProtNLM"/>
    </source>
</evidence>
<keyword evidence="2" id="KW-1185">Reference proteome</keyword>
<organism evidence="1 2">
    <name type="scientific">Sphingobacterium oryzagri</name>
    <dbReference type="NCBI Taxonomy" id="3025669"/>
    <lineage>
        <taxon>Bacteria</taxon>
        <taxon>Pseudomonadati</taxon>
        <taxon>Bacteroidota</taxon>
        <taxon>Sphingobacteriia</taxon>
        <taxon>Sphingobacteriales</taxon>
        <taxon>Sphingobacteriaceae</taxon>
        <taxon>Sphingobacterium</taxon>
    </lineage>
</organism>
<dbReference type="EMBL" id="CP117880">
    <property type="protein sequence ID" value="WDF67845.1"/>
    <property type="molecule type" value="Genomic_DNA"/>
</dbReference>
<protein>
    <recommendedName>
        <fullName evidence="3">Outer membrane protein beta-barrel domain-containing protein</fullName>
    </recommendedName>
</protein>
<gene>
    <name evidence="1" type="ORF">PQ465_16275</name>
</gene>
<sequence length="118" mass="13156">MRFKKDRNDGFGFRAGLGNSFILDENITTIPLGVNYVFGKRKHGLLAGINGTVGVFKRLRPGAFNRKAGDFLPSLELGYRFRPLKKGFAFQTTFNPLFNTANGTMPLFFGLGLGYAWK</sequence>
<dbReference type="RefSeq" id="WP_274266575.1">
    <property type="nucleotide sequence ID" value="NZ_CP117880.1"/>
</dbReference>
<evidence type="ECO:0000313" key="2">
    <source>
        <dbReference type="Proteomes" id="UP001221558"/>
    </source>
</evidence>
<dbReference type="Proteomes" id="UP001221558">
    <property type="component" value="Chromosome"/>
</dbReference>
<reference evidence="1 2" key="1">
    <citation type="submission" date="2023-02" db="EMBL/GenBank/DDBJ databases">
        <title>Genome sequence of Sphingobacterium sp. KACC 22765.</title>
        <authorList>
            <person name="Kim S."/>
            <person name="Heo J."/>
            <person name="Kwon S.-W."/>
        </authorList>
    </citation>
    <scope>NUCLEOTIDE SEQUENCE [LARGE SCALE GENOMIC DNA]</scope>
    <source>
        <strain evidence="1 2">KACC 22765</strain>
    </source>
</reference>
<evidence type="ECO:0000313" key="1">
    <source>
        <dbReference type="EMBL" id="WDF67845.1"/>
    </source>
</evidence>
<proteinExistence type="predicted"/>
<name>A0ABY7WG02_9SPHI</name>